<accession>A0A1H4GWI8</accession>
<evidence type="ECO:0000256" key="5">
    <source>
        <dbReference type="ARBA" id="ARBA00023136"/>
    </source>
</evidence>
<evidence type="ECO:0000256" key="1">
    <source>
        <dbReference type="ARBA" id="ARBA00004651"/>
    </source>
</evidence>
<evidence type="ECO:0000313" key="10">
    <source>
        <dbReference type="EMBL" id="SEB13258.1"/>
    </source>
</evidence>
<keyword evidence="11" id="KW-1185">Reference proteome</keyword>
<reference evidence="11" key="1">
    <citation type="submission" date="2016-10" db="EMBL/GenBank/DDBJ databases">
        <authorList>
            <person name="Varghese N."/>
            <person name="Submissions S."/>
        </authorList>
    </citation>
    <scope>NUCLEOTIDE SEQUENCE [LARGE SCALE GENOMIC DNA]</scope>
    <source>
        <strain evidence="11">DSM 11526</strain>
    </source>
</reference>
<dbReference type="PANTHER" id="PTHR30572">
    <property type="entry name" value="MEMBRANE COMPONENT OF TRANSPORTER-RELATED"/>
    <property type="match status" value="1"/>
</dbReference>
<evidence type="ECO:0000256" key="2">
    <source>
        <dbReference type="ARBA" id="ARBA00022475"/>
    </source>
</evidence>
<evidence type="ECO:0000256" key="4">
    <source>
        <dbReference type="ARBA" id="ARBA00022989"/>
    </source>
</evidence>
<dbReference type="EMBL" id="FNRJ01000020">
    <property type="protein sequence ID" value="SEB13258.1"/>
    <property type="molecule type" value="Genomic_DNA"/>
</dbReference>
<gene>
    <name evidence="10" type="ORF">SAMN02745729_12060</name>
</gene>
<evidence type="ECO:0000313" key="11">
    <source>
        <dbReference type="Proteomes" id="UP000242469"/>
    </source>
</evidence>
<keyword evidence="3 7" id="KW-0812">Transmembrane</keyword>
<feature type="domain" description="ABC3 transporter permease C-terminal" evidence="8">
    <location>
        <begin position="280"/>
        <end position="394"/>
    </location>
</feature>
<name>A0A1H4GWI8_9GAMM</name>
<dbReference type="GO" id="GO:0005886">
    <property type="term" value="C:plasma membrane"/>
    <property type="evidence" value="ECO:0007669"/>
    <property type="project" value="UniProtKB-SubCell"/>
</dbReference>
<proteinExistence type="inferred from homology"/>
<dbReference type="AlphaFoldDB" id="A0A1H4GWI8"/>
<dbReference type="Pfam" id="PF12704">
    <property type="entry name" value="MacB_PCD"/>
    <property type="match status" value="1"/>
</dbReference>
<feature type="transmembrane region" description="Helical" evidence="7">
    <location>
        <begin position="362"/>
        <end position="384"/>
    </location>
</feature>
<evidence type="ECO:0000259" key="8">
    <source>
        <dbReference type="Pfam" id="PF02687"/>
    </source>
</evidence>
<feature type="transmembrane region" description="Helical" evidence="7">
    <location>
        <begin position="270"/>
        <end position="294"/>
    </location>
</feature>
<keyword evidence="2" id="KW-1003">Cell membrane</keyword>
<sequence length="406" mass="43766">MQATDLIRFNLRLLTGQWFRTLMTLLATAVGVSAVLLLTGMGEGARRFVLEEFSLLGNDVLIVLPGRKETTGGLPPLTGEGTRDLTLDDARAVLGLPGVKAVAPLVVGLTQVEANGRNRELMVVGTSAAFFQIRQLSAAQGRLLPTLELERAEPVCVIGQGVREDLFDQTPVLGRWLRTADRRCRVIGVLENRGVSLGTDMSEAVIIPVASAQQLFDTQGLFRLFVQVRHVDMTDDLKPAILDLIQARHQGERDVTLITQDSLLGVFNDILQLLTLAVGAIAAISLVVAGILIMNITLISVSQRTSEIGLLKALGASERQVHRLFLSEALMMALLGAALGVLIGYALLWTGHWLWPQFPVSVPGWALAGAILLAIAVALLFAWLPARKAARLPPVLALKGITDAQR</sequence>
<dbReference type="InterPro" id="IPR050250">
    <property type="entry name" value="Macrolide_Exporter_MacB"/>
</dbReference>
<feature type="domain" description="MacB-like periplasmic core" evidence="9">
    <location>
        <begin position="21"/>
        <end position="241"/>
    </location>
</feature>
<organism evidence="10 11">
    <name type="scientific">Marinobacterium iners DSM 11526</name>
    <dbReference type="NCBI Taxonomy" id="1122198"/>
    <lineage>
        <taxon>Bacteria</taxon>
        <taxon>Pseudomonadati</taxon>
        <taxon>Pseudomonadota</taxon>
        <taxon>Gammaproteobacteria</taxon>
        <taxon>Oceanospirillales</taxon>
        <taxon>Oceanospirillaceae</taxon>
        <taxon>Marinobacterium</taxon>
    </lineage>
</organism>
<dbReference type="RefSeq" id="WP_091827840.1">
    <property type="nucleotide sequence ID" value="NZ_FNRJ01000020.1"/>
</dbReference>
<dbReference type="GO" id="GO:0022857">
    <property type="term" value="F:transmembrane transporter activity"/>
    <property type="evidence" value="ECO:0007669"/>
    <property type="project" value="TreeGrafter"/>
</dbReference>
<comment type="similarity">
    <text evidence="6">Belongs to the ABC-4 integral membrane protein family.</text>
</comment>
<dbReference type="InterPro" id="IPR025857">
    <property type="entry name" value="MacB_PCD"/>
</dbReference>
<keyword evidence="5 7" id="KW-0472">Membrane</keyword>
<dbReference type="InterPro" id="IPR003838">
    <property type="entry name" value="ABC3_permease_C"/>
</dbReference>
<evidence type="ECO:0000256" key="3">
    <source>
        <dbReference type="ARBA" id="ARBA00022692"/>
    </source>
</evidence>
<dbReference type="Pfam" id="PF02687">
    <property type="entry name" value="FtsX"/>
    <property type="match status" value="1"/>
</dbReference>
<evidence type="ECO:0000259" key="9">
    <source>
        <dbReference type="Pfam" id="PF12704"/>
    </source>
</evidence>
<comment type="subcellular location">
    <subcellularLocation>
        <location evidence="1">Cell membrane</location>
        <topology evidence="1">Multi-pass membrane protein</topology>
    </subcellularLocation>
</comment>
<keyword evidence="4 7" id="KW-1133">Transmembrane helix</keyword>
<feature type="transmembrane region" description="Helical" evidence="7">
    <location>
        <begin position="21"/>
        <end position="41"/>
    </location>
</feature>
<protein>
    <submittedName>
        <fullName evidence="10">Putative ABC transport system permease protein</fullName>
    </submittedName>
</protein>
<feature type="transmembrane region" description="Helical" evidence="7">
    <location>
        <begin position="329"/>
        <end position="350"/>
    </location>
</feature>
<dbReference type="STRING" id="1122198.SAMN02745729_12060"/>
<dbReference type="Proteomes" id="UP000242469">
    <property type="component" value="Unassembled WGS sequence"/>
</dbReference>
<dbReference type="OrthoDB" id="9770036at2"/>
<dbReference type="PANTHER" id="PTHR30572:SF4">
    <property type="entry name" value="ABC TRANSPORTER PERMEASE YTRF"/>
    <property type="match status" value="1"/>
</dbReference>
<evidence type="ECO:0000256" key="7">
    <source>
        <dbReference type="SAM" id="Phobius"/>
    </source>
</evidence>
<evidence type="ECO:0000256" key="6">
    <source>
        <dbReference type="ARBA" id="ARBA00038076"/>
    </source>
</evidence>